<organism evidence="2 3">
    <name type="scientific">Trypanosoma rangeli SC58</name>
    <dbReference type="NCBI Taxonomy" id="429131"/>
    <lineage>
        <taxon>Eukaryota</taxon>
        <taxon>Discoba</taxon>
        <taxon>Euglenozoa</taxon>
        <taxon>Kinetoplastea</taxon>
        <taxon>Metakinetoplastina</taxon>
        <taxon>Trypanosomatida</taxon>
        <taxon>Trypanosomatidae</taxon>
        <taxon>Trypanosoma</taxon>
        <taxon>Herpetosoma</taxon>
    </lineage>
</organism>
<dbReference type="OrthoDB" id="252252at2759"/>
<gene>
    <name evidence="2" type="ORF">TRSC58_00997</name>
</gene>
<dbReference type="Proteomes" id="UP000031737">
    <property type="component" value="Unassembled WGS sequence"/>
</dbReference>
<evidence type="ECO:0000313" key="2">
    <source>
        <dbReference type="EMBL" id="ESL11257.1"/>
    </source>
</evidence>
<protein>
    <submittedName>
        <fullName evidence="2">Uncharacterized protein</fullName>
    </submittedName>
</protein>
<sequence>MLSTEELATLTLKSPFVYEYGDAPYFKGCLNEFPLHFFVRYRASKDDPSQHRWSRLLEVVDRHSPHADAASASTTTTTTPVAPLRWREKFFLIALRVEGEEKCVELPRLSSKPPTAEEVMEYCARRAESQLREGNRRETEVDANDVAGVTSESAAAHRKGNCGNAALSTDAHRQPLLDARGGGGDARADERSGTVVVPCTPPDYGSTVDRFAVDN</sequence>
<evidence type="ECO:0000313" key="3">
    <source>
        <dbReference type="Proteomes" id="UP000031737"/>
    </source>
</evidence>
<dbReference type="VEuPathDB" id="TriTrypDB:TRSC58_00997"/>
<dbReference type="AlphaFoldDB" id="A0A061JD58"/>
<keyword evidence="3" id="KW-1185">Reference proteome</keyword>
<dbReference type="EMBL" id="AUPL01000997">
    <property type="protein sequence ID" value="ESL11257.1"/>
    <property type="molecule type" value="Genomic_DNA"/>
</dbReference>
<feature type="region of interest" description="Disordered" evidence="1">
    <location>
        <begin position="175"/>
        <end position="204"/>
    </location>
</feature>
<name>A0A061JD58_TRYRA</name>
<comment type="caution">
    <text evidence="2">The sequence shown here is derived from an EMBL/GenBank/DDBJ whole genome shotgun (WGS) entry which is preliminary data.</text>
</comment>
<evidence type="ECO:0000256" key="1">
    <source>
        <dbReference type="SAM" id="MobiDB-lite"/>
    </source>
</evidence>
<reference evidence="2 3" key="1">
    <citation type="submission" date="2013-07" db="EMBL/GenBank/DDBJ databases">
        <authorList>
            <person name="Stoco P.H."/>
            <person name="Wagner G."/>
            <person name="Gerber A."/>
            <person name="Zaha A."/>
            <person name="Thompson C."/>
            <person name="Bartholomeu D.C."/>
            <person name="Luckemeyer D.D."/>
            <person name="Bahia D."/>
            <person name="Loreto E."/>
            <person name="Prestes E.B."/>
            <person name="Lima F.M."/>
            <person name="Rodrigues-Luiz G."/>
            <person name="Vallejo G.A."/>
            <person name="Filho J.F."/>
            <person name="Monteiro K.M."/>
            <person name="Tyler K.M."/>
            <person name="de Almeida L.G."/>
            <person name="Ortiz M.F."/>
            <person name="Siervo M.A."/>
            <person name="de Moraes M.H."/>
            <person name="Cunha O.L."/>
            <person name="Mendonca-Neto R."/>
            <person name="Silva R."/>
            <person name="Teixeira S.M."/>
            <person name="Murta S.M."/>
            <person name="Sincero T.C."/>
            <person name="Mendes T.A."/>
            <person name="Urmenyi T.P."/>
            <person name="Silva V.G."/>
            <person name="da Rocha W.D."/>
            <person name="Andersson B."/>
            <person name="Romanha A.J."/>
            <person name="Steindel M."/>
            <person name="de Vasconcelos A.T."/>
            <person name="Grisard E.C."/>
        </authorList>
    </citation>
    <scope>NUCLEOTIDE SEQUENCE [LARGE SCALE GENOMIC DNA]</scope>
    <source>
        <strain evidence="2 3">SC58</strain>
    </source>
</reference>
<accession>A0A061JD58</accession>
<proteinExistence type="predicted"/>